<dbReference type="PATRIC" id="fig|1354272.4.peg.3230"/>
<evidence type="ECO:0000256" key="1">
    <source>
        <dbReference type="ARBA" id="ARBA00023015"/>
    </source>
</evidence>
<evidence type="ECO:0000313" key="5">
    <source>
        <dbReference type="EMBL" id="OAT49189.1"/>
    </source>
</evidence>
<dbReference type="SUPFAM" id="SSF100950">
    <property type="entry name" value="NagB/RpiA/CoA transferase-like"/>
    <property type="match status" value="1"/>
</dbReference>
<dbReference type="InterPro" id="IPR037171">
    <property type="entry name" value="NagB/RpiA_transferase-like"/>
</dbReference>
<dbReference type="Proteomes" id="UP000078224">
    <property type="component" value="Unassembled WGS sequence"/>
</dbReference>
<dbReference type="SMART" id="SM01134">
    <property type="entry name" value="DeoRC"/>
    <property type="match status" value="1"/>
</dbReference>
<dbReference type="PROSITE" id="PS51000">
    <property type="entry name" value="HTH_DEOR_2"/>
    <property type="match status" value="1"/>
</dbReference>
<dbReference type="SMART" id="SM00420">
    <property type="entry name" value="HTH_DEOR"/>
    <property type="match status" value="1"/>
</dbReference>
<keyword evidence="6" id="KW-1185">Reference proteome</keyword>
<evidence type="ECO:0000256" key="3">
    <source>
        <dbReference type="ARBA" id="ARBA00023163"/>
    </source>
</evidence>
<dbReference type="Pfam" id="PF00455">
    <property type="entry name" value="DeoRC"/>
    <property type="match status" value="1"/>
</dbReference>
<evidence type="ECO:0000313" key="6">
    <source>
        <dbReference type="Proteomes" id="UP000078224"/>
    </source>
</evidence>
<dbReference type="RefSeq" id="WP_068909731.1">
    <property type="nucleotide sequence ID" value="NZ_LXEW01000042.1"/>
</dbReference>
<dbReference type="InterPro" id="IPR050313">
    <property type="entry name" value="Carb_Metab_HTH_regulators"/>
</dbReference>
<proteinExistence type="predicted"/>
<accession>A0A1B7JMP7</accession>
<dbReference type="InterPro" id="IPR001034">
    <property type="entry name" value="DeoR_HTH"/>
</dbReference>
<dbReference type="InterPro" id="IPR018356">
    <property type="entry name" value="Tscrpt_reg_HTH_DeoR_CS"/>
</dbReference>
<evidence type="ECO:0000256" key="2">
    <source>
        <dbReference type="ARBA" id="ARBA00023125"/>
    </source>
</evidence>
<reference evidence="5 6" key="1">
    <citation type="submission" date="2016-04" db="EMBL/GenBank/DDBJ databases">
        <title>ATOL: Assembling a taxonomically balanced genome-scale reconstruction of the evolutionary history of the Enterobacteriaceae.</title>
        <authorList>
            <person name="Plunkett G.III."/>
            <person name="Neeno-Eckwall E.C."/>
            <person name="Glasner J.D."/>
            <person name="Perna N.T."/>
        </authorList>
    </citation>
    <scope>NUCLEOTIDE SEQUENCE [LARGE SCALE GENOMIC DNA]</scope>
    <source>
        <strain evidence="5 6">ATCC 35613</strain>
    </source>
</reference>
<dbReference type="Gene3D" id="3.40.50.1360">
    <property type="match status" value="1"/>
</dbReference>
<dbReference type="SUPFAM" id="SSF46785">
    <property type="entry name" value="Winged helix' DNA-binding domain"/>
    <property type="match status" value="1"/>
</dbReference>
<sequence length="258" mass="28541">MNEGRSSKVRHQTIIELLSTQGQVYVQELATHFNVAQETIRRDLSKLETQKLLKKVHGGAVNIQSKFERNFTERAQAAVEEKKAIATKAAELIKSGDTLFIDFGTTTFEFSQRIKLIDNLTVITNSPLLANTLQENPTIETILIGGQFNAAQNACLGAIALKNITEFFADYAVIGAGAIHSQHGVMDQHVDEAAIAQKMMENSDKLIVLADGTKANKHAVNFVTGWDNIDFLVTTSKEFKLSENKKRPKTKIILADIE</sequence>
<organism evidence="5 6">
    <name type="scientific">Providencia heimbachae ATCC 35613</name>
    <dbReference type="NCBI Taxonomy" id="1354272"/>
    <lineage>
        <taxon>Bacteria</taxon>
        <taxon>Pseudomonadati</taxon>
        <taxon>Pseudomonadota</taxon>
        <taxon>Gammaproteobacteria</taxon>
        <taxon>Enterobacterales</taxon>
        <taxon>Morganellaceae</taxon>
        <taxon>Providencia</taxon>
    </lineage>
</organism>
<dbReference type="AlphaFoldDB" id="A0A1B7JMP7"/>
<keyword evidence="2" id="KW-0238">DNA-binding</keyword>
<gene>
    <name evidence="5" type="ORF">M998_3165</name>
</gene>
<dbReference type="InterPro" id="IPR036388">
    <property type="entry name" value="WH-like_DNA-bd_sf"/>
</dbReference>
<dbReference type="GO" id="GO:0003677">
    <property type="term" value="F:DNA binding"/>
    <property type="evidence" value="ECO:0007669"/>
    <property type="project" value="UniProtKB-KW"/>
</dbReference>
<name>A0A1B7JMP7_9GAMM</name>
<dbReference type="GO" id="GO:0003700">
    <property type="term" value="F:DNA-binding transcription factor activity"/>
    <property type="evidence" value="ECO:0007669"/>
    <property type="project" value="InterPro"/>
</dbReference>
<dbReference type="EMBL" id="LXEW01000042">
    <property type="protein sequence ID" value="OAT49189.1"/>
    <property type="molecule type" value="Genomic_DNA"/>
</dbReference>
<dbReference type="InterPro" id="IPR014036">
    <property type="entry name" value="DeoR-like_C"/>
</dbReference>
<dbReference type="InterPro" id="IPR036390">
    <property type="entry name" value="WH_DNA-bd_sf"/>
</dbReference>
<keyword evidence="1" id="KW-0805">Transcription regulation</keyword>
<dbReference type="Gene3D" id="1.10.10.10">
    <property type="entry name" value="Winged helix-like DNA-binding domain superfamily/Winged helix DNA-binding domain"/>
    <property type="match status" value="1"/>
</dbReference>
<feature type="domain" description="HTH deoR-type" evidence="4">
    <location>
        <begin position="7"/>
        <end position="62"/>
    </location>
</feature>
<comment type="caution">
    <text evidence="5">The sequence shown here is derived from an EMBL/GenBank/DDBJ whole genome shotgun (WGS) entry which is preliminary data.</text>
</comment>
<keyword evidence="3" id="KW-0804">Transcription</keyword>
<dbReference type="PANTHER" id="PTHR30363:SF44">
    <property type="entry name" value="AGA OPERON TRANSCRIPTIONAL REPRESSOR-RELATED"/>
    <property type="match status" value="1"/>
</dbReference>
<dbReference type="PANTHER" id="PTHR30363">
    <property type="entry name" value="HTH-TYPE TRANSCRIPTIONAL REGULATOR SRLR-RELATED"/>
    <property type="match status" value="1"/>
</dbReference>
<evidence type="ECO:0000259" key="4">
    <source>
        <dbReference type="PROSITE" id="PS51000"/>
    </source>
</evidence>
<dbReference type="PROSITE" id="PS00894">
    <property type="entry name" value="HTH_DEOR_1"/>
    <property type="match status" value="1"/>
</dbReference>
<dbReference type="PRINTS" id="PR00037">
    <property type="entry name" value="HTHLACR"/>
</dbReference>
<dbReference type="Pfam" id="PF08220">
    <property type="entry name" value="HTH_DeoR"/>
    <property type="match status" value="1"/>
</dbReference>
<protein>
    <submittedName>
        <fullName evidence="5">DeoR family transcriptional regulator</fullName>
    </submittedName>
</protein>
<dbReference type="OrthoDB" id="5685843at2"/>